<organism evidence="1 2">
    <name type="scientific">Leptospira inadai serovar Lyme str. 10</name>
    <dbReference type="NCBI Taxonomy" id="1049790"/>
    <lineage>
        <taxon>Bacteria</taxon>
        <taxon>Pseudomonadati</taxon>
        <taxon>Spirochaetota</taxon>
        <taxon>Spirochaetia</taxon>
        <taxon>Leptospirales</taxon>
        <taxon>Leptospiraceae</taxon>
        <taxon>Leptospira</taxon>
    </lineage>
</organism>
<gene>
    <name evidence="1" type="ORF">LEP1GSC047_1967</name>
</gene>
<sequence length="43" mass="4760">METPFINVLSSVLCLLSSVPKPGNKEILFRTTDQNKIPQGEIT</sequence>
<evidence type="ECO:0000313" key="2">
    <source>
        <dbReference type="Proteomes" id="UP000018719"/>
    </source>
</evidence>
<dbReference type="STRING" id="1049790.LEP1GSC047_1967"/>
<name>V6HH48_9LEPT</name>
<dbReference type="EMBL" id="AHMM02000025">
    <property type="protein sequence ID" value="EQA35425.1"/>
    <property type="molecule type" value="Genomic_DNA"/>
</dbReference>
<dbReference type="Proteomes" id="UP000018719">
    <property type="component" value="Unassembled WGS sequence"/>
</dbReference>
<proteinExistence type="predicted"/>
<protein>
    <submittedName>
        <fullName evidence="1">Uncharacterized protein</fullName>
    </submittedName>
</protein>
<accession>V6HH48</accession>
<comment type="caution">
    <text evidence="1">The sequence shown here is derived from an EMBL/GenBank/DDBJ whole genome shotgun (WGS) entry which is preliminary data.</text>
</comment>
<reference evidence="1 2" key="1">
    <citation type="submission" date="2013-05" db="EMBL/GenBank/DDBJ databases">
        <authorList>
            <person name="Harkins D.M."/>
            <person name="Durkin A.S."/>
            <person name="Brinkac L.M."/>
            <person name="Haft D.H."/>
            <person name="Selengut J.D."/>
            <person name="Sanka R."/>
            <person name="DePew J."/>
            <person name="Purushe J."/>
            <person name="Hartskeerl R.A."/>
            <person name="Ahmed A."/>
            <person name="van der Linden H."/>
            <person name="Goris M.G.A."/>
            <person name="Vinetz J.M."/>
            <person name="Sutton G.G."/>
            <person name="Nierman W.C."/>
            <person name="Fouts D.E."/>
        </authorList>
    </citation>
    <scope>NUCLEOTIDE SEQUENCE [LARGE SCALE GENOMIC DNA]</scope>
    <source>
        <strain evidence="1 2">10</strain>
    </source>
</reference>
<evidence type="ECO:0000313" key="1">
    <source>
        <dbReference type="EMBL" id="EQA35425.1"/>
    </source>
</evidence>
<dbReference type="AlphaFoldDB" id="V6HH48"/>